<dbReference type="AlphaFoldDB" id="A0A966FY86"/>
<sequence>MKIIVLVDSIWGGHHPTYFKIFAKTLLELGYEVIALSPEPEEVSQWVASHCPEFLDRFYSFDLPEPAISQIPYLQSHRWRKLYNTLLGLARWKILTKRIREIASKLDKTPDLVFFADLRSHGSQLGHLIFNRNIFLLNRETIFPIAWSGLNFCPAIRVPPKFSITRFAITKFDWLKRFQMFLSPYCKAMAILDEGVTSQVQSQLLGKPVIVFPDFTDESPPDLDYEISQKVYVKAAGRKIVGLLGMIDTGKGALILLEMSRQATDHWFFVFAGSLAEKGFTDEELARFQLFIKEQPDNCFFHLTRIPDESQYNALVKVCDVVLNVRRNFPYSSNTLTKAALFQKPVIASKNYCIGERVEKFNLGYTVEEGNTTQCLEALERLYEQLATGYREIQPDFKGYSRLHSIEQLKVAFQTLLEYV</sequence>
<gene>
    <name evidence="1" type="ORF">GPJ16_07130</name>
</gene>
<organism evidence="1 2">
    <name type="scientific">Microcystis aeruginosa G11-04</name>
    <dbReference type="NCBI Taxonomy" id="2685956"/>
    <lineage>
        <taxon>Bacteria</taxon>
        <taxon>Bacillati</taxon>
        <taxon>Cyanobacteriota</taxon>
        <taxon>Cyanophyceae</taxon>
        <taxon>Oscillatoriophycideae</taxon>
        <taxon>Chroococcales</taxon>
        <taxon>Microcystaceae</taxon>
        <taxon>Microcystis</taxon>
    </lineage>
</organism>
<protein>
    <submittedName>
        <fullName evidence="1">Glycosyltransferase family 4 protein</fullName>
    </submittedName>
</protein>
<dbReference type="EMBL" id="JAADAI010000069">
    <property type="protein sequence ID" value="NCS56728.1"/>
    <property type="molecule type" value="Genomic_DNA"/>
</dbReference>
<dbReference type="Proteomes" id="UP000799330">
    <property type="component" value="Unassembled WGS sequence"/>
</dbReference>
<proteinExistence type="predicted"/>
<evidence type="ECO:0000313" key="1">
    <source>
        <dbReference type="EMBL" id="NCS56728.1"/>
    </source>
</evidence>
<name>A0A966FY86_MICAE</name>
<dbReference type="SUPFAM" id="SSF53756">
    <property type="entry name" value="UDP-Glycosyltransferase/glycogen phosphorylase"/>
    <property type="match status" value="1"/>
</dbReference>
<comment type="caution">
    <text evidence="1">The sequence shown here is derived from an EMBL/GenBank/DDBJ whole genome shotgun (WGS) entry which is preliminary data.</text>
</comment>
<dbReference type="Gene3D" id="3.40.50.2000">
    <property type="entry name" value="Glycogen Phosphorylase B"/>
    <property type="match status" value="1"/>
</dbReference>
<evidence type="ECO:0000313" key="2">
    <source>
        <dbReference type="Proteomes" id="UP000799330"/>
    </source>
</evidence>
<reference evidence="1" key="1">
    <citation type="journal article" date="2019" name="Mol. Ecol.">
        <title>Genome evolution and host-microbiome shifts correspond with intraspecific niche divergence within harmful algal bloom-forming Microcystis aeruginosa.</title>
        <authorList>
            <person name="Jackrel S.L."/>
            <person name="White J.D."/>
            <person name="Evans J.T."/>
            <person name="Buffin K."/>
            <person name="Hayden K."/>
            <person name="Sarnelle O."/>
            <person name="Denef V.J."/>
        </authorList>
    </citation>
    <scope>NUCLEOTIDE SEQUENCE</scope>
    <source>
        <strain evidence="1">G11-04</strain>
    </source>
</reference>
<accession>A0A966FY86</accession>